<sequence>MALDTVYVILIFLFTIVFARKSRRSVGSCIGAERNSIEDPKWQDSRTRGTGKLAAKMWYCIPRQRLNHCLKTPVGQIFIVLSAVTAAAAKRHLAFCMSILQCVVQLHRALMHVY</sequence>
<keyword evidence="1" id="KW-0732">Signal</keyword>
<evidence type="ECO:0008006" key="4">
    <source>
        <dbReference type="Google" id="ProtNLM"/>
    </source>
</evidence>
<dbReference type="Proteomes" id="UP000664859">
    <property type="component" value="Unassembled WGS sequence"/>
</dbReference>
<accession>A0A835Z054</accession>
<gene>
    <name evidence="2" type="ORF">JKP88DRAFT_255390</name>
</gene>
<dbReference type="AlphaFoldDB" id="A0A835Z054"/>
<protein>
    <recommendedName>
        <fullName evidence="4">Secreted protein</fullName>
    </recommendedName>
</protein>
<evidence type="ECO:0000313" key="3">
    <source>
        <dbReference type="Proteomes" id="UP000664859"/>
    </source>
</evidence>
<proteinExistence type="predicted"/>
<organism evidence="2 3">
    <name type="scientific">Tribonema minus</name>
    <dbReference type="NCBI Taxonomy" id="303371"/>
    <lineage>
        <taxon>Eukaryota</taxon>
        <taxon>Sar</taxon>
        <taxon>Stramenopiles</taxon>
        <taxon>Ochrophyta</taxon>
        <taxon>PX clade</taxon>
        <taxon>Xanthophyceae</taxon>
        <taxon>Tribonematales</taxon>
        <taxon>Tribonemataceae</taxon>
        <taxon>Tribonema</taxon>
    </lineage>
</organism>
<comment type="caution">
    <text evidence="2">The sequence shown here is derived from an EMBL/GenBank/DDBJ whole genome shotgun (WGS) entry which is preliminary data.</text>
</comment>
<dbReference type="EMBL" id="JAFCMP010000161">
    <property type="protein sequence ID" value="KAG5184531.1"/>
    <property type="molecule type" value="Genomic_DNA"/>
</dbReference>
<name>A0A835Z054_9STRA</name>
<reference evidence="2" key="1">
    <citation type="submission" date="2021-02" db="EMBL/GenBank/DDBJ databases">
        <title>First Annotated Genome of the Yellow-green Alga Tribonema minus.</title>
        <authorList>
            <person name="Mahan K.M."/>
        </authorList>
    </citation>
    <scope>NUCLEOTIDE SEQUENCE</scope>
    <source>
        <strain evidence="2">UTEX B ZZ1240</strain>
    </source>
</reference>
<evidence type="ECO:0000256" key="1">
    <source>
        <dbReference type="SAM" id="SignalP"/>
    </source>
</evidence>
<feature type="chain" id="PRO_5032732209" description="Secreted protein" evidence="1">
    <location>
        <begin position="20"/>
        <end position="114"/>
    </location>
</feature>
<evidence type="ECO:0000313" key="2">
    <source>
        <dbReference type="EMBL" id="KAG5184531.1"/>
    </source>
</evidence>
<feature type="signal peptide" evidence="1">
    <location>
        <begin position="1"/>
        <end position="19"/>
    </location>
</feature>
<keyword evidence="3" id="KW-1185">Reference proteome</keyword>